<keyword evidence="1" id="KW-0732">Signal</keyword>
<evidence type="ECO:0000256" key="1">
    <source>
        <dbReference type="SAM" id="SignalP"/>
    </source>
</evidence>
<dbReference type="RefSeq" id="WP_224550745.1">
    <property type="nucleotide sequence ID" value="NZ_AP018817.1"/>
</dbReference>
<evidence type="ECO:0000313" key="2">
    <source>
        <dbReference type="EMBL" id="BBF69624.1"/>
    </source>
</evidence>
<proteinExistence type="predicted"/>
<reference evidence="2" key="1">
    <citation type="submission" date="2018-07" db="EMBL/GenBank/DDBJ databases">
        <title>Complete genome sequence of Sphingomonas bisphenolicum strain AO1, a bisphenol A degradative bacterium isolated from Japanese farm field.</title>
        <authorList>
            <person name="Murakami M."/>
            <person name="Koh M."/>
            <person name="Koba S."/>
            <person name="Matsumura Y."/>
        </authorList>
    </citation>
    <scope>NUCLEOTIDE SEQUENCE</scope>
    <source>
        <strain evidence="2">AO1</strain>
    </source>
</reference>
<dbReference type="EMBL" id="AP018817">
    <property type="protein sequence ID" value="BBF69624.1"/>
    <property type="molecule type" value="Genomic_DNA"/>
</dbReference>
<feature type="signal peptide" evidence="1">
    <location>
        <begin position="1"/>
        <end position="39"/>
    </location>
</feature>
<protein>
    <recommendedName>
        <fullName evidence="4">PepSY domain-containing protein</fullName>
    </recommendedName>
</protein>
<organism evidence="2 3">
    <name type="scientific">Sphingomonas bisphenolicum</name>
    <dbReference type="NCBI Taxonomy" id="296544"/>
    <lineage>
        <taxon>Bacteria</taxon>
        <taxon>Pseudomonadati</taxon>
        <taxon>Pseudomonadota</taxon>
        <taxon>Alphaproteobacteria</taxon>
        <taxon>Sphingomonadales</taxon>
        <taxon>Sphingomonadaceae</taxon>
        <taxon>Sphingomonas</taxon>
    </lineage>
</organism>
<keyword evidence="3" id="KW-1185">Reference proteome</keyword>
<evidence type="ECO:0008006" key="4">
    <source>
        <dbReference type="Google" id="ProtNLM"/>
    </source>
</evidence>
<evidence type="ECO:0000313" key="3">
    <source>
        <dbReference type="Proteomes" id="UP001059971"/>
    </source>
</evidence>
<name>A0ABN5WBC8_9SPHN</name>
<dbReference type="Proteomes" id="UP001059971">
    <property type="component" value="Chromosome 1"/>
</dbReference>
<gene>
    <name evidence="2" type="ORF">SBA_ch1_18240</name>
</gene>
<sequence>MPVAYAMPMNMKWNSLPRSLTAVVAAALALGVAIPAADAGNRRDEQDAARRAMLDGQVMPFAMIKRRVDATMGGASYVGSEFNPASNRYRLKYVKDGKVMWVDADGRTGDIIGMAR</sequence>
<accession>A0ABN5WBC8</accession>
<feature type="chain" id="PRO_5046097902" description="PepSY domain-containing protein" evidence="1">
    <location>
        <begin position="40"/>
        <end position="116"/>
    </location>
</feature>